<evidence type="ECO:0000313" key="1">
    <source>
        <dbReference type="EMBL" id="CAF1471608.1"/>
    </source>
</evidence>
<dbReference type="Proteomes" id="UP000663852">
    <property type="component" value="Unassembled WGS sequence"/>
</dbReference>
<protein>
    <submittedName>
        <fullName evidence="1">Uncharacterized protein</fullName>
    </submittedName>
</protein>
<dbReference type="OrthoDB" id="10030859at2759"/>
<evidence type="ECO:0000313" key="2">
    <source>
        <dbReference type="Proteomes" id="UP000663852"/>
    </source>
</evidence>
<organism evidence="1 2">
    <name type="scientific">Adineta ricciae</name>
    <name type="common">Rotifer</name>
    <dbReference type="NCBI Taxonomy" id="249248"/>
    <lineage>
        <taxon>Eukaryota</taxon>
        <taxon>Metazoa</taxon>
        <taxon>Spiralia</taxon>
        <taxon>Gnathifera</taxon>
        <taxon>Rotifera</taxon>
        <taxon>Eurotatoria</taxon>
        <taxon>Bdelloidea</taxon>
        <taxon>Adinetida</taxon>
        <taxon>Adinetidae</taxon>
        <taxon>Adineta</taxon>
    </lineage>
</organism>
<dbReference type="EMBL" id="CAJNOJ010000509">
    <property type="protein sequence ID" value="CAF1471608.1"/>
    <property type="molecule type" value="Genomic_DNA"/>
</dbReference>
<comment type="caution">
    <text evidence="1">The sequence shown here is derived from an EMBL/GenBank/DDBJ whole genome shotgun (WGS) entry which is preliminary data.</text>
</comment>
<accession>A0A815R679</accession>
<sequence>MPMVAASNFWPDTLQNFIIDRPLSLPFDRHRLPDEQRTGRGISVSFRFAKDLSGAFITYASINNIQLEHLAFASYFIFLFNPSPSNMGHFLPTSEVDVFL</sequence>
<dbReference type="AlphaFoldDB" id="A0A815R679"/>
<gene>
    <name evidence="1" type="ORF">EDS130_LOCUS40829</name>
</gene>
<proteinExistence type="predicted"/>
<name>A0A815R679_ADIRI</name>
<reference evidence="1" key="1">
    <citation type="submission" date="2021-02" db="EMBL/GenBank/DDBJ databases">
        <authorList>
            <person name="Nowell W R."/>
        </authorList>
    </citation>
    <scope>NUCLEOTIDE SEQUENCE</scope>
</reference>